<dbReference type="InterPro" id="IPR034660">
    <property type="entry name" value="DinB/YfiT-like"/>
</dbReference>
<name>A0A9W8YLH1_9PEZI</name>
<dbReference type="OrthoDB" id="3724345at2759"/>
<dbReference type="Proteomes" id="UP001140453">
    <property type="component" value="Unassembled WGS sequence"/>
</dbReference>
<dbReference type="PANTHER" id="PTHR36922:SF1">
    <property type="entry name" value="DUF1993 DOMAIN-CONTAINING PROTEIN"/>
    <property type="match status" value="1"/>
</dbReference>
<dbReference type="SUPFAM" id="SSF109854">
    <property type="entry name" value="DinB/YfiT-like putative metalloenzymes"/>
    <property type="match status" value="1"/>
</dbReference>
<sequence>MSVSLYDSTVKTFARQLRNLSAILTKAQQWCEDNGKPHSELLEARLAPDMFPLPYQVRNCTNQARNGTLLSNGTWTWMVSSARPDDEHTFEGLQARIQRTVEWLEGIREEDIKGGEDMPVEVWSSGEPGRGMVTKFDSGHKLLMQIVFPQFWFHETTAYAICRMKGVPLGKMDFLLGSGTLAW</sequence>
<evidence type="ECO:0008006" key="3">
    <source>
        <dbReference type="Google" id="ProtNLM"/>
    </source>
</evidence>
<organism evidence="1 2">
    <name type="scientific">Gnomoniopsis smithogilvyi</name>
    <dbReference type="NCBI Taxonomy" id="1191159"/>
    <lineage>
        <taxon>Eukaryota</taxon>
        <taxon>Fungi</taxon>
        <taxon>Dikarya</taxon>
        <taxon>Ascomycota</taxon>
        <taxon>Pezizomycotina</taxon>
        <taxon>Sordariomycetes</taxon>
        <taxon>Sordariomycetidae</taxon>
        <taxon>Diaporthales</taxon>
        <taxon>Gnomoniaceae</taxon>
        <taxon>Gnomoniopsis</taxon>
    </lineage>
</organism>
<reference evidence="1" key="1">
    <citation type="submission" date="2022-10" db="EMBL/GenBank/DDBJ databases">
        <title>Tapping the CABI collections for fungal endophytes: first genome assemblies for Collariella, Neodidymelliopsis, Ascochyta clinopodiicola, Didymella pomorum, Didymosphaeria variabile, Neocosmospora piperis and Neocucurbitaria cava.</title>
        <authorList>
            <person name="Hill R."/>
        </authorList>
    </citation>
    <scope>NUCLEOTIDE SEQUENCE</scope>
    <source>
        <strain evidence="1">IMI 355082</strain>
    </source>
</reference>
<dbReference type="AlphaFoldDB" id="A0A9W8YLH1"/>
<dbReference type="EMBL" id="JAPEVB010000007">
    <property type="protein sequence ID" value="KAJ4385743.1"/>
    <property type="molecule type" value="Genomic_DNA"/>
</dbReference>
<evidence type="ECO:0000313" key="1">
    <source>
        <dbReference type="EMBL" id="KAJ4385743.1"/>
    </source>
</evidence>
<keyword evidence="2" id="KW-1185">Reference proteome</keyword>
<dbReference type="Pfam" id="PF09351">
    <property type="entry name" value="DUF1993"/>
    <property type="match status" value="1"/>
</dbReference>
<protein>
    <recommendedName>
        <fullName evidence="3">DUF1993 domain-containing protein</fullName>
    </recommendedName>
</protein>
<accession>A0A9W8YLH1</accession>
<comment type="caution">
    <text evidence="1">The sequence shown here is derived from an EMBL/GenBank/DDBJ whole genome shotgun (WGS) entry which is preliminary data.</text>
</comment>
<dbReference type="Gene3D" id="1.20.120.450">
    <property type="entry name" value="dinb family like domain"/>
    <property type="match status" value="1"/>
</dbReference>
<dbReference type="PANTHER" id="PTHR36922">
    <property type="entry name" value="BLL2446 PROTEIN"/>
    <property type="match status" value="1"/>
</dbReference>
<dbReference type="InterPro" id="IPR018531">
    <property type="entry name" value="DUF1993"/>
</dbReference>
<gene>
    <name evidence="1" type="ORF">N0V93_010173</name>
</gene>
<evidence type="ECO:0000313" key="2">
    <source>
        <dbReference type="Proteomes" id="UP001140453"/>
    </source>
</evidence>
<proteinExistence type="predicted"/>